<proteinExistence type="predicted"/>
<dbReference type="PROSITE" id="PS50011">
    <property type="entry name" value="PROTEIN_KINASE_DOM"/>
    <property type="match status" value="1"/>
</dbReference>
<evidence type="ECO:0000259" key="1">
    <source>
        <dbReference type="PROSITE" id="PS50011"/>
    </source>
</evidence>
<dbReference type="SUPFAM" id="SSF56112">
    <property type="entry name" value="Protein kinase-like (PK-like)"/>
    <property type="match status" value="1"/>
</dbReference>
<dbReference type="InterPro" id="IPR011009">
    <property type="entry name" value="Kinase-like_dom_sf"/>
</dbReference>
<dbReference type="EMBL" id="GL378366">
    <property type="protein sequence ID" value="EFJ44197.1"/>
    <property type="molecule type" value="Genomic_DNA"/>
</dbReference>
<feature type="non-terminal residue" evidence="2">
    <location>
        <position position="1"/>
    </location>
</feature>
<gene>
    <name evidence="2" type="ORF">VOLCADRAFT_65212</name>
</gene>
<dbReference type="GO" id="GO:0004674">
    <property type="term" value="F:protein serine/threonine kinase activity"/>
    <property type="evidence" value="ECO:0007669"/>
    <property type="project" value="TreeGrafter"/>
</dbReference>
<dbReference type="Pfam" id="PF07714">
    <property type="entry name" value="PK_Tyr_Ser-Thr"/>
    <property type="match status" value="1"/>
</dbReference>
<sequence length="129" mass="14079">QVADFGLSKVTLSGVVRTDDWAGQAQYLAPECLDYEARLASDVFAFGVLLYELATGGRAFGEYSPAQILAGRLAGDLTLTWPGDVSPDLRALAERCMREDPEGRPSFREVVEELRRQVGRGGWEASNVV</sequence>
<dbReference type="InterPro" id="IPR000719">
    <property type="entry name" value="Prot_kinase_dom"/>
</dbReference>
<feature type="domain" description="Protein kinase" evidence="1">
    <location>
        <begin position="1"/>
        <end position="118"/>
    </location>
</feature>
<dbReference type="eggNOG" id="KOG0192">
    <property type="taxonomic scope" value="Eukaryota"/>
</dbReference>
<name>D8U7S9_VOLCA</name>
<dbReference type="PANTHER" id="PTHR44329">
    <property type="entry name" value="SERINE/THREONINE-PROTEIN KINASE TNNI3K-RELATED"/>
    <property type="match status" value="1"/>
</dbReference>
<dbReference type="PANTHER" id="PTHR44329:SF214">
    <property type="entry name" value="PROTEIN KINASE DOMAIN-CONTAINING PROTEIN"/>
    <property type="match status" value="1"/>
</dbReference>
<dbReference type="OrthoDB" id="1711006at2759"/>
<dbReference type="InParanoid" id="D8U7S9"/>
<reference evidence="2 3" key="1">
    <citation type="journal article" date="2010" name="Science">
        <title>Genomic analysis of organismal complexity in the multicellular green alga Volvox carteri.</title>
        <authorList>
            <person name="Prochnik S.E."/>
            <person name="Umen J."/>
            <person name="Nedelcu A.M."/>
            <person name="Hallmann A."/>
            <person name="Miller S.M."/>
            <person name="Nishii I."/>
            <person name="Ferris P."/>
            <person name="Kuo A."/>
            <person name="Mitros T."/>
            <person name="Fritz-Laylin L.K."/>
            <person name="Hellsten U."/>
            <person name="Chapman J."/>
            <person name="Simakov O."/>
            <person name="Rensing S.A."/>
            <person name="Terry A."/>
            <person name="Pangilinan J."/>
            <person name="Kapitonov V."/>
            <person name="Jurka J."/>
            <person name="Salamov A."/>
            <person name="Shapiro H."/>
            <person name="Schmutz J."/>
            <person name="Grimwood J."/>
            <person name="Lindquist E."/>
            <person name="Lucas S."/>
            <person name="Grigoriev I.V."/>
            <person name="Schmitt R."/>
            <person name="Kirk D."/>
            <person name="Rokhsar D.S."/>
        </authorList>
    </citation>
    <scope>NUCLEOTIDE SEQUENCE [LARGE SCALE GENOMIC DNA]</scope>
    <source>
        <strain evidence="3">f. Nagariensis / Eve</strain>
    </source>
</reference>
<dbReference type="GO" id="GO:0005524">
    <property type="term" value="F:ATP binding"/>
    <property type="evidence" value="ECO:0007669"/>
    <property type="project" value="InterPro"/>
</dbReference>
<dbReference type="KEGG" id="vcn:VOLCADRAFT_65212"/>
<evidence type="ECO:0000313" key="3">
    <source>
        <dbReference type="Proteomes" id="UP000001058"/>
    </source>
</evidence>
<organism evidence="3">
    <name type="scientific">Volvox carteri f. nagariensis</name>
    <dbReference type="NCBI Taxonomy" id="3068"/>
    <lineage>
        <taxon>Eukaryota</taxon>
        <taxon>Viridiplantae</taxon>
        <taxon>Chlorophyta</taxon>
        <taxon>core chlorophytes</taxon>
        <taxon>Chlorophyceae</taxon>
        <taxon>CS clade</taxon>
        <taxon>Chlamydomonadales</taxon>
        <taxon>Volvocaceae</taxon>
        <taxon>Volvox</taxon>
    </lineage>
</organism>
<dbReference type="InterPro" id="IPR001245">
    <property type="entry name" value="Ser-Thr/Tyr_kinase_cat_dom"/>
</dbReference>
<keyword evidence="3" id="KW-1185">Reference proteome</keyword>
<dbReference type="RefSeq" id="XP_002954791.1">
    <property type="nucleotide sequence ID" value="XM_002954745.1"/>
</dbReference>
<accession>D8U7S9</accession>
<protein>
    <recommendedName>
        <fullName evidence="1">Protein kinase domain-containing protein</fullName>
    </recommendedName>
</protein>
<dbReference type="Gene3D" id="1.10.510.10">
    <property type="entry name" value="Transferase(Phosphotransferase) domain 1"/>
    <property type="match status" value="1"/>
</dbReference>
<dbReference type="InterPro" id="IPR051681">
    <property type="entry name" value="Ser/Thr_Kinases-Pseudokinases"/>
</dbReference>
<dbReference type="AlphaFoldDB" id="D8U7S9"/>
<dbReference type="GeneID" id="9621518"/>
<dbReference type="STRING" id="3068.D8U7S9"/>
<evidence type="ECO:0000313" key="2">
    <source>
        <dbReference type="EMBL" id="EFJ44197.1"/>
    </source>
</evidence>
<dbReference type="Proteomes" id="UP000001058">
    <property type="component" value="Unassembled WGS sequence"/>
</dbReference>